<dbReference type="SUPFAM" id="SSF54236">
    <property type="entry name" value="Ubiquitin-like"/>
    <property type="match status" value="2"/>
</dbReference>
<feature type="compositionally biased region" description="Acidic residues" evidence="3">
    <location>
        <begin position="31"/>
        <end position="41"/>
    </location>
</feature>
<dbReference type="OrthoDB" id="442921at2759"/>
<dbReference type="InterPro" id="IPR022617">
    <property type="entry name" value="Rad60/SUMO-like_dom"/>
</dbReference>
<dbReference type="InParanoid" id="A0A7R8UA21"/>
<name>A0A7R8UA21_HERIL</name>
<comment type="subcellular location">
    <subcellularLocation>
        <location evidence="1">Nucleus</location>
    </subcellularLocation>
</comment>
<evidence type="ECO:0000256" key="3">
    <source>
        <dbReference type="SAM" id="MobiDB-lite"/>
    </source>
</evidence>
<feature type="compositionally biased region" description="Basic and acidic residues" evidence="3">
    <location>
        <begin position="70"/>
        <end position="80"/>
    </location>
</feature>
<dbReference type="Gene3D" id="3.10.20.90">
    <property type="entry name" value="Phosphatidylinositol 3-kinase Catalytic Subunit, Chain A, domain 1"/>
    <property type="match status" value="2"/>
</dbReference>
<dbReference type="FunCoup" id="A0A7R8UA21">
    <property type="interactions" value="62"/>
</dbReference>
<dbReference type="Proteomes" id="UP000594454">
    <property type="component" value="Chromosome 1"/>
</dbReference>
<evidence type="ECO:0000256" key="2">
    <source>
        <dbReference type="ARBA" id="ARBA00023242"/>
    </source>
</evidence>
<accession>A0A7R8UA21</accession>
<organism evidence="5 6">
    <name type="scientific">Hermetia illucens</name>
    <name type="common">Black soldier fly</name>
    <dbReference type="NCBI Taxonomy" id="343691"/>
    <lineage>
        <taxon>Eukaryota</taxon>
        <taxon>Metazoa</taxon>
        <taxon>Ecdysozoa</taxon>
        <taxon>Arthropoda</taxon>
        <taxon>Hexapoda</taxon>
        <taxon>Insecta</taxon>
        <taxon>Pterygota</taxon>
        <taxon>Neoptera</taxon>
        <taxon>Endopterygota</taxon>
        <taxon>Diptera</taxon>
        <taxon>Brachycera</taxon>
        <taxon>Stratiomyomorpha</taxon>
        <taxon>Stratiomyidae</taxon>
        <taxon>Hermetiinae</taxon>
        <taxon>Hermetia</taxon>
    </lineage>
</organism>
<evidence type="ECO:0000313" key="5">
    <source>
        <dbReference type="EMBL" id="CAD7076937.1"/>
    </source>
</evidence>
<dbReference type="CDD" id="cd01763">
    <property type="entry name" value="Ubl_SUMO_like"/>
    <property type="match status" value="1"/>
</dbReference>
<gene>
    <name evidence="5" type="ORF">HERILL_LOCUS321</name>
</gene>
<dbReference type="InterPro" id="IPR052324">
    <property type="entry name" value="NFATC2-Int_DNA_Repair"/>
</dbReference>
<evidence type="ECO:0000313" key="6">
    <source>
        <dbReference type="Proteomes" id="UP000594454"/>
    </source>
</evidence>
<evidence type="ECO:0000259" key="4">
    <source>
        <dbReference type="Pfam" id="PF11976"/>
    </source>
</evidence>
<protein>
    <recommendedName>
        <fullName evidence="4">Rad60/SUMO-like domain-containing protein</fullName>
    </recommendedName>
</protein>
<proteinExistence type="predicted"/>
<dbReference type="GO" id="GO:0045944">
    <property type="term" value="P:positive regulation of transcription by RNA polymerase II"/>
    <property type="evidence" value="ECO:0007669"/>
    <property type="project" value="TreeGrafter"/>
</dbReference>
<dbReference type="Pfam" id="PF11976">
    <property type="entry name" value="Rad60-SLD"/>
    <property type="match status" value="1"/>
</dbReference>
<evidence type="ECO:0000256" key="1">
    <source>
        <dbReference type="ARBA" id="ARBA00004123"/>
    </source>
</evidence>
<sequence>MDISLDVFAGVNDFCENYTPEAIKLSKSQIDEDEEASDSEAEAFFLNGKGNKPKKQPKEPKVGRRKRGPKAKDTLDRESSSEETEEEPSPPKQGKNQNNKDDYIPDVEEIVIEEVSETGRPKRTVARPIRLVEEYMQRQTAAILQQQAAVVPRRGRGGRRRNTPQTACNAPIVGVIDLAGPKTPPLPPWSRTFSEKTVNLESDDDCNFSSDILNSSFDLENETLSVKVKWGDKIEMVPLRKHQKFVDIMMEFAKKKSVDPKDILLNLNERIIEPDDTPDSINYNIAQFISGRIVPNANHIVPAKKKDPNMIKVKVQSNAFKKPLSVHLRKDQPFKDLYFKCWEELKIPADRIKLSFDGDQLMLGDTPNDLEFEGGEVIDCRITKK</sequence>
<dbReference type="PANTHER" id="PTHR47187">
    <property type="entry name" value="NFATC2-INTERACTING PROTEIN"/>
    <property type="match status" value="1"/>
</dbReference>
<feature type="domain" description="Rad60/SUMO-like" evidence="4">
    <location>
        <begin position="311"/>
        <end position="382"/>
    </location>
</feature>
<feature type="region of interest" description="Disordered" evidence="3">
    <location>
        <begin position="25"/>
        <end position="102"/>
    </location>
</feature>
<dbReference type="AlphaFoldDB" id="A0A7R8UA21"/>
<reference evidence="5 6" key="1">
    <citation type="submission" date="2020-11" db="EMBL/GenBank/DDBJ databases">
        <authorList>
            <person name="Wallbank WR R."/>
            <person name="Pardo Diaz C."/>
            <person name="Kozak K."/>
            <person name="Martin S."/>
            <person name="Jiggins C."/>
            <person name="Moest M."/>
            <person name="Warren A I."/>
            <person name="Generalovic N T."/>
            <person name="Byers J.R.P. K."/>
            <person name="Montejo-Kovacevich G."/>
            <person name="Yen C E."/>
        </authorList>
    </citation>
    <scope>NUCLEOTIDE SEQUENCE [LARGE SCALE GENOMIC DNA]</scope>
</reference>
<dbReference type="PANTHER" id="PTHR47187:SF1">
    <property type="entry name" value="NFATC2-INTERACTING PROTEIN"/>
    <property type="match status" value="1"/>
</dbReference>
<dbReference type="GO" id="GO:0005634">
    <property type="term" value="C:nucleus"/>
    <property type="evidence" value="ECO:0007669"/>
    <property type="project" value="UniProtKB-SubCell"/>
</dbReference>
<keyword evidence="6" id="KW-1185">Reference proteome</keyword>
<dbReference type="InterPro" id="IPR029071">
    <property type="entry name" value="Ubiquitin-like_domsf"/>
</dbReference>
<dbReference type="EMBL" id="LR899009">
    <property type="protein sequence ID" value="CAD7076937.1"/>
    <property type="molecule type" value="Genomic_DNA"/>
</dbReference>
<keyword evidence="2" id="KW-0539">Nucleus</keyword>